<dbReference type="Pfam" id="PF03807">
    <property type="entry name" value="F420_oxidored"/>
    <property type="match status" value="1"/>
</dbReference>
<evidence type="ECO:0000313" key="4">
    <source>
        <dbReference type="Proteomes" id="UP000236416"/>
    </source>
</evidence>
<dbReference type="PANTHER" id="PTHR14239">
    <property type="entry name" value="DUDULIN-RELATED"/>
    <property type="match status" value="1"/>
</dbReference>
<comment type="caution">
    <text evidence="3">The sequence shown here is derived from an EMBL/GenBank/DDBJ whole genome shotgun (WGS) entry which is preliminary data.</text>
</comment>
<name>A0A2K4MKZ4_9NEIS</name>
<sequence length="206" mass="21921">MKIGIIGAGVVGRALAKLAVNAGHEVMVSNSRGPRSMFSLPYSTGCTLGTVEEAAQFGSMVVLAVPLYAYHTLPPSLLADKLVVDACNYYPERDGCIEALDLKKTSSSELIANYFPQARIVKAFNAIPMNDLENDGQPVGTPKRRALPVAGDLESDKALLAMLYEQFGFDVVDAGVLSEGARFEPGTPAYCKPLNKQELQAALAAV</sequence>
<accession>A0A2K4MKZ4</accession>
<dbReference type="AlphaFoldDB" id="A0A2K4MKZ4"/>
<evidence type="ECO:0000259" key="2">
    <source>
        <dbReference type="Pfam" id="PF03807"/>
    </source>
</evidence>
<evidence type="ECO:0000256" key="1">
    <source>
        <dbReference type="ARBA" id="ARBA00023002"/>
    </source>
</evidence>
<dbReference type="RefSeq" id="WP_103321049.1">
    <property type="nucleotide sequence ID" value="NZ_PPTF01000071.1"/>
</dbReference>
<protein>
    <submittedName>
        <fullName evidence="3">NADP oxidoreductase</fullName>
    </submittedName>
</protein>
<organism evidence="3 4">
    <name type="scientific">Chromobacterium sinusclupearum</name>
    <dbReference type="NCBI Taxonomy" id="2077146"/>
    <lineage>
        <taxon>Bacteria</taxon>
        <taxon>Pseudomonadati</taxon>
        <taxon>Pseudomonadota</taxon>
        <taxon>Betaproteobacteria</taxon>
        <taxon>Neisseriales</taxon>
        <taxon>Chromobacteriaceae</taxon>
        <taxon>Chromobacterium</taxon>
    </lineage>
</organism>
<keyword evidence="1" id="KW-0560">Oxidoreductase</keyword>
<dbReference type="GO" id="GO:0016491">
    <property type="term" value="F:oxidoreductase activity"/>
    <property type="evidence" value="ECO:0007669"/>
    <property type="project" value="UniProtKB-KW"/>
</dbReference>
<dbReference type="Gene3D" id="3.40.50.720">
    <property type="entry name" value="NAD(P)-binding Rossmann-like Domain"/>
    <property type="match status" value="1"/>
</dbReference>
<reference evidence="3 4" key="1">
    <citation type="submission" date="2018-01" db="EMBL/GenBank/DDBJ databases">
        <title>Genomic Sequence of Chromobacterium MWU13-2610 from wild cranberry bogs within the Cape Cod National Seashore.</title>
        <authorList>
            <person name="O'Hara-Hanley K."/>
            <person name="Soby S."/>
            <person name="Harrison A."/>
        </authorList>
    </citation>
    <scope>NUCLEOTIDE SEQUENCE [LARGE SCALE GENOMIC DNA]</scope>
    <source>
        <strain evidence="3 4">MWU13-2610</strain>
    </source>
</reference>
<dbReference type="InterPro" id="IPR051267">
    <property type="entry name" value="STEAP_metalloreductase"/>
</dbReference>
<dbReference type="InterPro" id="IPR036291">
    <property type="entry name" value="NAD(P)-bd_dom_sf"/>
</dbReference>
<dbReference type="SUPFAM" id="SSF51735">
    <property type="entry name" value="NAD(P)-binding Rossmann-fold domains"/>
    <property type="match status" value="1"/>
</dbReference>
<dbReference type="InterPro" id="IPR028939">
    <property type="entry name" value="P5C_Rdtase_cat_N"/>
</dbReference>
<gene>
    <name evidence="3" type="ORF">C2134_15495</name>
</gene>
<dbReference type="PANTHER" id="PTHR14239:SF10">
    <property type="entry name" value="REDUCTASE"/>
    <property type="match status" value="1"/>
</dbReference>
<dbReference type="EMBL" id="PPTF01000071">
    <property type="protein sequence ID" value="POA97728.1"/>
    <property type="molecule type" value="Genomic_DNA"/>
</dbReference>
<proteinExistence type="predicted"/>
<keyword evidence="4" id="KW-1185">Reference proteome</keyword>
<dbReference type="Proteomes" id="UP000236416">
    <property type="component" value="Unassembled WGS sequence"/>
</dbReference>
<feature type="domain" description="Pyrroline-5-carboxylate reductase catalytic N-terminal" evidence="2">
    <location>
        <begin position="2"/>
        <end position="89"/>
    </location>
</feature>
<evidence type="ECO:0000313" key="3">
    <source>
        <dbReference type="EMBL" id="POA97728.1"/>
    </source>
</evidence>